<organism evidence="9 10">
    <name type="scientific">Paenibacillus psychroresistens</name>
    <dbReference type="NCBI Taxonomy" id="1778678"/>
    <lineage>
        <taxon>Bacteria</taxon>
        <taxon>Bacillati</taxon>
        <taxon>Bacillota</taxon>
        <taxon>Bacilli</taxon>
        <taxon>Bacillales</taxon>
        <taxon>Paenibacillaceae</taxon>
        <taxon>Paenibacillus</taxon>
    </lineage>
</organism>
<evidence type="ECO:0000256" key="2">
    <source>
        <dbReference type="ARBA" id="ARBA00022448"/>
    </source>
</evidence>
<evidence type="ECO:0000313" key="9">
    <source>
        <dbReference type="EMBL" id="QGQ94533.1"/>
    </source>
</evidence>
<keyword evidence="6 7" id="KW-0472">Membrane</keyword>
<dbReference type="AlphaFoldDB" id="A0A6B8RG81"/>
<dbReference type="SUPFAM" id="SSF161098">
    <property type="entry name" value="MetI-like"/>
    <property type="match status" value="1"/>
</dbReference>
<dbReference type="RefSeq" id="WP_155699540.1">
    <property type="nucleotide sequence ID" value="NZ_CP034235.1"/>
</dbReference>
<keyword evidence="4 7" id="KW-0812">Transmembrane</keyword>
<keyword evidence="2 7" id="KW-0813">Transport</keyword>
<evidence type="ECO:0000256" key="4">
    <source>
        <dbReference type="ARBA" id="ARBA00022692"/>
    </source>
</evidence>
<evidence type="ECO:0000256" key="6">
    <source>
        <dbReference type="ARBA" id="ARBA00023136"/>
    </source>
</evidence>
<keyword evidence="3" id="KW-1003">Cell membrane</keyword>
<evidence type="ECO:0000256" key="5">
    <source>
        <dbReference type="ARBA" id="ARBA00022989"/>
    </source>
</evidence>
<dbReference type="PANTHER" id="PTHR43227">
    <property type="entry name" value="BLL4140 PROTEIN"/>
    <property type="match status" value="1"/>
</dbReference>
<comment type="subcellular location">
    <subcellularLocation>
        <location evidence="1 7">Cell membrane</location>
        <topology evidence="1 7">Multi-pass membrane protein</topology>
    </subcellularLocation>
</comment>
<feature type="transmembrane region" description="Helical" evidence="7">
    <location>
        <begin position="75"/>
        <end position="96"/>
    </location>
</feature>
<dbReference type="EMBL" id="CP034235">
    <property type="protein sequence ID" value="QGQ94533.1"/>
    <property type="molecule type" value="Genomic_DNA"/>
</dbReference>
<reference evidence="10" key="1">
    <citation type="submission" date="2018-11" db="EMBL/GenBank/DDBJ databases">
        <title>Complete genome sequence of Paenibacillus sp. ML311-T8.</title>
        <authorList>
            <person name="Nam Y.-D."/>
            <person name="Kang J."/>
            <person name="Chung W.-H."/>
            <person name="Park Y.S."/>
        </authorList>
    </citation>
    <scope>NUCLEOTIDE SEQUENCE [LARGE SCALE GENOMIC DNA]</scope>
    <source>
        <strain evidence="10">ML311-T8</strain>
    </source>
</reference>
<evidence type="ECO:0000256" key="3">
    <source>
        <dbReference type="ARBA" id="ARBA00022475"/>
    </source>
</evidence>
<feature type="transmembrane region" description="Helical" evidence="7">
    <location>
        <begin position="271"/>
        <end position="296"/>
    </location>
</feature>
<dbReference type="InterPro" id="IPR035906">
    <property type="entry name" value="MetI-like_sf"/>
</dbReference>
<evidence type="ECO:0000256" key="7">
    <source>
        <dbReference type="RuleBase" id="RU363032"/>
    </source>
</evidence>
<evidence type="ECO:0000313" key="10">
    <source>
        <dbReference type="Proteomes" id="UP000426246"/>
    </source>
</evidence>
<dbReference type="PANTHER" id="PTHR43227:SF3">
    <property type="entry name" value="BINDING-PROTEIN-DEPENDENT TRANSPORT SYSTEMS INNER MEMBRANE COMPONENT"/>
    <property type="match status" value="1"/>
</dbReference>
<name>A0A6B8RG81_9BACL</name>
<gene>
    <name evidence="9" type="ORF">EHS13_06350</name>
</gene>
<feature type="transmembrane region" description="Helical" evidence="7">
    <location>
        <begin position="221"/>
        <end position="241"/>
    </location>
</feature>
<dbReference type="OrthoDB" id="9786413at2"/>
<dbReference type="Gene3D" id="1.10.3720.10">
    <property type="entry name" value="MetI-like"/>
    <property type="match status" value="1"/>
</dbReference>
<evidence type="ECO:0000259" key="8">
    <source>
        <dbReference type="PROSITE" id="PS50928"/>
    </source>
</evidence>
<dbReference type="InterPro" id="IPR000515">
    <property type="entry name" value="MetI-like"/>
</dbReference>
<dbReference type="CDD" id="cd06261">
    <property type="entry name" value="TM_PBP2"/>
    <property type="match status" value="1"/>
</dbReference>
<evidence type="ECO:0000256" key="1">
    <source>
        <dbReference type="ARBA" id="ARBA00004651"/>
    </source>
</evidence>
<proteinExistence type="inferred from homology"/>
<sequence length="303" mass="34791">MRIKKPIIALFLGPAVIIYFAIFFYPTLRTGLMSFYNVESISSQFSEWSFIGLDNYVDLIHNSYFTGSVWNVLKIWIIGGALVFFFAFLFAVIISSQGVRWKAFWRSLIFLPNTVSAVVLSIVWLQYVYNYDYGFLAKLFKMVGLNSLAEIQWTDDIHLFISMLLAYCFGCIGYFMLILNAGMDRIPQDYYEAALLEGANAFDKFFKITLPLLRDVFRTTLVLWTITSINFFVWSATFGLADPHTMTPGYFMYLRVFGNSRSVYMDDAFNIGSGATVGVLITLAVIVLSSLINLFFRKERLEY</sequence>
<feature type="domain" description="ABC transmembrane type-1" evidence="8">
    <location>
        <begin position="69"/>
        <end position="292"/>
    </location>
</feature>
<accession>A0A6B8RG81</accession>
<dbReference type="InterPro" id="IPR050809">
    <property type="entry name" value="UgpAE/MalFG_permease"/>
</dbReference>
<dbReference type="KEGG" id="ppsc:EHS13_06350"/>
<keyword evidence="5 7" id="KW-1133">Transmembrane helix</keyword>
<dbReference type="Pfam" id="PF00528">
    <property type="entry name" value="BPD_transp_1"/>
    <property type="match status" value="1"/>
</dbReference>
<dbReference type="Proteomes" id="UP000426246">
    <property type="component" value="Chromosome"/>
</dbReference>
<feature type="transmembrane region" description="Helical" evidence="7">
    <location>
        <begin position="157"/>
        <end position="179"/>
    </location>
</feature>
<dbReference type="PROSITE" id="PS50928">
    <property type="entry name" value="ABC_TM1"/>
    <property type="match status" value="1"/>
</dbReference>
<feature type="transmembrane region" description="Helical" evidence="7">
    <location>
        <begin position="7"/>
        <end position="28"/>
    </location>
</feature>
<dbReference type="GO" id="GO:0005886">
    <property type="term" value="C:plasma membrane"/>
    <property type="evidence" value="ECO:0007669"/>
    <property type="project" value="UniProtKB-SubCell"/>
</dbReference>
<dbReference type="GO" id="GO:0055085">
    <property type="term" value="P:transmembrane transport"/>
    <property type="evidence" value="ECO:0007669"/>
    <property type="project" value="InterPro"/>
</dbReference>
<protein>
    <submittedName>
        <fullName evidence="9">Sugar ABC transporter permease</fullName>
    </submittedName>
</protein>
<keyword evidence="10" id="KW-1185">Reference proteome</keyword>
<comment type="similarity">
    <text evidence="7">Belongs to the binding-protein-dependent transport system permease family.</text>
</comment>
<feature type="transmembrane region" description="Helical" evidence="7">
    <location>
        <begin position="108"/>
        <end position="129"/>
    </location>
</feature>